<comment type="caution">
    <text evidence="2">The sequence shown here is derived from an EMBL/GenBank/DDBJ whole genome shotgun (WGS) entry which is preliminary data.</text>
</comment>
<keyword evidence="3" id="KW-1185">Reference proteome</keyword>
<name>A0A5D3B3Q6_9TREE</name>
<dbReference type="EMBL" id="NIDF01000005">
    <property type="protein sequence ID" value="TYJ58395.1"/>
    <property type="molecule type" value="Genomic_DNA"/>
</dbReference>
<feature type="region of interest" description="Disordered" evidence="1">
    <location>
        <begin position="1"/>
        <end position="76"/>
    </location>
</feature>
<evidence type="ECO:0000256" key="1">
    <source>
        <dbReference type="SAM" id="MobiDB-lite"/>
    </source>
</evidence>
<sequence length="245" mass="27157">MSSFYLPPDFNDVIPESDQSSYRRSQAYEYGDQQPTYPGQLYQEPHVFGDSRWTAGNSSTSPETDASKWGDGGWPIDICQKADRAEAGQAFMGGLSGTAATSQRRTTRQSTLSPESLPFNPSLIDASEPTPQLHKYPALQPSDTYPTTSPSTLTDHTHLSPTSHPSIPARRRQRHKGVPYTFTHDPVEPFSLPDHEEGSDNIGSGDVRDSDMPEDQLKDHWKTVKGGRMGAMNSQQRSSRYGPRN</sequence>
<dbReference type="Proteomes" id="UP000322245">
    <property type="component" value="Unassembled WGS sequence"/>
</dbReference>
<proteinExistence type="predicted"/>
<evidence type="ECO:0000313" key="2">
    <source>
        <dbReference type="EMBL" id="TYJ58395.1"/>
    </source>
</evidence>
<feature type="region of interest" description="Disordered" evidence="1">
    <location>
        <begin position="89"/>
        <end position="245"/>
    </location>
</feature>
<evidence type="ECO:0000313" key="3">
    <source>
        <dbReference type="Proteomes" id="UP000322245"/>
    </source>
</evidence>
<feature type="compositionally biased region" description="Polar residues" evidence="1">
    <location>
        <begin position="54"/>
        <end position="64"/>
    </location>
</feature>
<protein>
    <submittedName>
        <fullName evidence="2">Uncharacterized protein</fullName>
    </submittedName>
</protein>
<gene>
    <name evidence="2" type="ORF">B9479_000941</name>
</gene>
<feature type="compositionally biased region" description="Low complexity" evidence="1">
    <location>
        <begin position="141"/>
        <end position="154"/>
    </location>
</feature>
<accession>A0A5D3B3Q6</accession>
<feature type="compositionally biased region" description="Basic and acidic residues" evidence="1">
    <location>
        <begin position="206"/>
        <end position="222"/>
    </location>
</feature>
<dbReference type="AlphaFoldDB" id="A0A5D3B3Q6"/>
<reference evidence="2 3" key="1">
    <citation type="submission" date="2017-05" db="EMBL/GenBank/DDBJ databases">
        <title>The Genome Sequence of Tsuchiyaea wingfieldii DSM 27421.</title>
        <authorList>
            <person name="Cuomo C."/>
            <person name="Passer A."/>
            <person name="Billmyre B."/>
            <person name="Heitman J."/>
        </authorList>
    </citation>
    <scope>NUCLEOTIDE SEQUENCE [LARGE SCALE GENOMIC DNA]</scope>
    <source>
        <strain evidence="2 3">DSM 27421</strain>
    </source>
</reference>
<feature type="compositionally biased region" description="Low complexity" evidence="1">
    <location>
        <begin position="98"/>
        <end position="111"/>
    </location>
</feature>
<organism evidence="2 3">
    <name type="scientific">Cryptococcus floricola</name>
    <dbReference type="NCBI Taxonomy" id="2591691"/>
    <lineage>
        <taxon>Eukaryota</taxon>
        <taxon>Fungi</taxon>
        <taxon>Dikarya</taxon>
        <taxon>Basidiomycota</taxon>
        <taxon>Agaricomycotina</taxon>
        <taxon>Tremellomycetes</taxon>
        <taxon>Tremellales</taxon>
        <taxon>Cryptococcaceae</taxon>
        <taxon>Cryptococcus</taxon>
    </lineage>
</organism>